<dbReference type="Pfam" id="PF00158">
    <property type="entry name" value="Sigma54_activat"/>
    <property type="match status" value="1"/>
</dbReference>
<dbReference type="InterPro" id="IPR025944">
    <property type="entry name" value="Sigma_54_int_dom_CS"/>
</dbReference>
<dbReference type="InterPro" id="IPR025736">
    <property type="entry name" value="PucR_C-HTH_dom"/>
</dbReference>
<dbReference type="Proteomes" id="UP000002534">
    <property type="component" value="Chromosome"/>
</dbReference>
<evidence type="ECO:0000313" key="7">
    <source>
        <dbReference type="Proteomes" id="UP000002534"/>
    </source>
</evidence>
<dbReference type="EMBL" id="CP000142">
    <property type="protein sequence ID" value="ABA87616.1"/>
    <property type="molecule type" value="Genomic_DNA"/>
</dbReference>
<accession>Q3A7M8</accession>
<dbReference type="KEGG" id="pca:Pcar_0356"/>
<dbReference type="GO" id="GO:0006355">
    <property type="term" value="P:regulation of DNA-templated transcription"/>
    <property type="evidence" value="ECO:0007669"/>
    <property type="project" value="InterPro"/>
</dbReference>
<evidence type="ECO:0000313" key="6">
    <source>
        <dbReference type="EMBL" id="ABA87616.1"/>
    </source>
</evidence>
<keyword evidence="3" id="KW-0805">Transcription regulation</keyword>
<keyword evidence="4" id="KW-0804">Transcription</keyword>
<dbReference type="InterPro" id="IPR058031">
    <property type="entry name" value="AAA_lid_NorR"/>
</dbReference>
<dbReference type="InterPro" id="IPR027417">
    <property type="entry name" value="P-loop_NTPase"/>
</dbReference>
<evidence type="ECO:0000256" key="1">
    <source>
        <dbReference type="ARBA" id="ARBA00022741"/>
    </source>
</evidence>
<dbReference type="SMART" id="SM00382">
    <property type="entry name" value="AAA"/>
    <property type="match status" value="1"/>
</dbReference>
<dbReference type="HOGENOM" id="CLU_000445_0_7_7"/>
<dbReference type="SUPFAM" id="SSF52540">
    <property type="entry name" value="P-loop containing nucleoside triphosphate hydrolases"/>
    <property type="match status" value="1"/>
</dbReference>
<dbReference type="Gene3D" id="1.10.8.60">
    <property type="match status" value="1"/>
</dbReference>
<protein>
    <submittedName>
        <fullName evidence="6">Sigma-54-dependent transcriptional regulator</fullName>
    </submittedName>
</protein>
<dbReference type="PANTHER" id="PTHR32071">
    <property type="entry name" value="TRANSCRIPTIONAL REGULATORY PROTEIN"/>
    <property type="match status" value="1"/>
</dbReference>
<keyword evidence="2" id="KW-0067">ATP-binding</keyword>
<evidence type="ECO:0000259" key="5">
    <source>
        <dbReference type="PROSITE" id="PS50045"/>
    </source>
</evidence>
<dbReference type="FunFam" id="3.40.50.300:FF:000006">
    <property type="entry name" value="DNA-binding transcriptional regulator NtrC"/>
    <property type="match status" value="1"/>
</dbReference>
<dbReference type="InterPro" id="IPR002078">
    <property type="entry name" value="Sigma_54_int"/>
</dbReference>
<dbReference type="Pfam" id="PF13556">
    <property type="entry name" value="HTH_30"/>
    <property type="match status" value="1"/>
</dbReference>
<name>Q3A7M8_SYNC1</name>
<dbReference type="PROSITE" id="PS00675">
    <property type="entry name" value="SIGMA54_INTERACT_1"/>
    <property type="match status" value="1"/>
</dbReference>
<dbReference type="Gene3D" id="1.10.10.60">
    <property type="entry name" value="Homeodomain-like"/>
    <property type="match status" value="1"/>
</dbReference>
<sequence>MEEQSMEQSHGALPVPAPDLVIAEGPGGHWRVKSLSGSLARLLGLDVSLAVGRFADQLLPGSVPSLEDLARDAVSAGRALLGIRVRLGAQPDLWSIDVRPLGLDEAFRAHEVAIVFRQLEVSGKEAPVSLYGMVGNSPAIREVFRKIALFAPSDAAVVITGETGTGKELVARALHDQSLRPEGPFVAVNCSAISDELLESELFGHEKGAFTGALRSHRGRFERADGGTLFLDEAGDMPLNTQAKLLRVLEEGMIERVGAERQQRVDVRIVAATNVPLEQAVGMGRFRADLYHRISVLRIHLPPLRERAEDIPHLVEHFLKLFARKYGRRVYRLTPEAVNLLRSYLWPGNIRELRNVLERVFIENRADVIGARAFGEWIRERQDFLVESRGQTVSERDFVPAMVLPHREVRDEAAGSGPDPTVLEAEFYAGEERRRSTRPVNLTVEEVARAYCDAGGNLADAARRLGVHRATLYRYMKKLGLSRATLERQCER</sequence>
<dbReference type="InterPro" id="IPR025662">
    <property type="entry name" value="Sigma_54_int_dom_ATP-bd_1"/>
</dbReference>
<gene>
    <name evidence="6" type="ordered locus">Pcar_0356</name>
</gene>
<dbReference type="Gene3D" id="3.40.50.300">
    <property type="entry name" value="P-loop containing nucleotide triphosphate hydrolases"/>
    <property type="match status" value="1"/>
</dbReference>
<dbReference type="STRING" id="338963.Pcar_0356"/>
<dbReference type="InterPro" id="IPR009057">
    <property type="entry name" value="Homeodomain-like_sf"/>
</dbReference>
<evidence type="ECO:0000256" key="4">
    <source>
        <dbReference type="ARBA" id="ARBA00023163"/>
    </source>
</evidence>
<proteinExistence type="predicted"/>
<dbReference type="SUPFAM" id="SSF46689">
    <property type="entry name" value="Homeodomain-like"/>
    <property type="match status" value="1"/>
</dbReference>
<dbReference type="PROSITE" id="PS00688">
    <property type="entry name" value="SIGMA54_INTERACT_3"/>
    <property type="match status" value="1"/>
</dbReference>
<dbReference type="Pfam" id="PF25601">
    <property type="entry name" value="AAA_lid_14"/>
    <property type="match status" value="1"/>
</dbReference>
<dbReference type="GO" id="GO:0043565">
    <property type="term" value="F:sequence-specific DNA binding"/>
    <property type="evidence" value="ECO:0007669"/>
    <property type="project" value="InterPro"/>
</dbReference>
<reference evidence="6 7" key="2">
    <citation type="journal article" date="2012" name="BMC Genomics">
        <title>The genome of Pelobacter carbinolicus reveals surprising metabolic capabilities and physiological features.</title>
        <authorList>
            <person name="Aklujkar M."/>
            <person name="Haveman S.A."/>
            <person name="Didonato R.Jr."/>
            <person name="Chertkov O."/>
            <person name="Han C.S."/>
            <person name="Land M.L."/>
            <person name="Brown P."/>
            <person name="Lovley D.R."/>
        </authorList>
    </citation>
    <scope>NUCLEOTIDE SEQUENCE [LARGE SCALE GENOMIC DNA]</scope>
    <source>
        <strain evidence="7">DSM 2380 / NBRC 103641 / GraBd1</strain>
    </source>
</reference>
<dbReference type="InterPro" id="IPR003593">
    <property type="entry name" value="AAA+_ATPase"/>
</dbReference>
<evidence type="ECO:0000256" key="2">
    <source>
        <dbReference type="ARBA" id="ARBA00022840"/>
    </source>
</evidence>
<dbReference type="CDD" id="cd00009">
    <property type="entry name" value="AAA"/>
    <property type="match status" value="1"/>
</dbReference>
<dbReference type="InterPro" id="IPR002197">
    <property type="entry name" value="HTH_Fis"/>
</dbReference>
<evidence type="ECO:0000256" key="3">
    <source>
        <dbReference type="ARBA" id="ARBA00023015"/>
    </source>
</evidence>
<feature type="domain" description="Sigma-54 factor interaction" evidence="5">
    <location>
        <begin position="133"/>
        <end position="362"/>
    </location>
</feature>
<dbReference type="RefSeq" id="WP_011340036.1">
    <property type="nucleotide sequence ID" value="NC_007498.2"/>
</dbReference>
<dbReference type="PRINTS" id="PR01590">
    <property type="entry name" value="HTHFIS"/>
</dbReference>
<reference evidence="7" key="1">
    <citation type="submission" date="2005-10" db="EMBL/GenBank/DDBJ databases">
        <title>Complete sequence of Pelobacter carbinolicus DSM 2380.</title>
        <authorList>
            <person name="Copeland A."/>
            <person name="Lucas S."/>
            <person name="Lapidus A."/>
            <person name="Barry K."/>
            <person name="Detter J.C."/>
            <person name="Glavina T."/>
            <person name="Hammon N."/>
            <person name="Israni S."/>
            <person name="Pitluck S."/>
            <person name="Chertkov O."/>
            <person name="Schmutz J."/>
            <person name="Larimer F."/>
            <person name="Land M."/>
            <person name="Kyrpides N."/>
            <person name="Ivanova N."/>
            <person name="Richardson P."/>
        </authorList>
    </citation>
    <scope>NUCLEOTIDE SEQUENCE [LARGE SCALE GENOMIC DNA]</scope>
    <source>
        <strain evidence="7">DSM 2380 / NBRC 103641 / GraBd1</strain>
    </source>
</reference>
<dbReference type="AlphaFoldDB" id="Q3A7M8"/>
<keyword evidence="7" id="KW-1185">Reference proteome</keyword>
<dbReference type="PROSITE" id="PS50045">
    <property type="entry name" value="SIGMA54_INTERACT_4"/>
    <property type="match status" value="1"/>
</dbReference>
<dbReference type="GO" id="GO:0005524">
    <property type="term" value="F:ATP binding"/>
    <property type="evidence" value="ECO:0007669"/>
    <property type="project" value="UniProtKB-KW"/>
</dbReference>
<keyword evidence="1" id="KW-0547">Nucleotide-binding</keyword>
<organism evidence="6 7">
    <name type="scientific">Syntrophotalea carbinolica (strain DSM 2380 / NBRC 103641 / GraBd1)</name>
    <name type="common">Pelobacter carbinolicus</name>
    <dbReference type="NCBI Taxonomy" id="338963"/>
    <lineage>
        <taxon>Bacteria</taxon>
        <taxon>Pseudomonadati</taxon>
        <taxon>Thermodesulfobacteriota</taxon>
        <taxon>Desulfuromonadia</taxon>
        <taxon>Desulfuromonadales</taxon>
        <taxon>Syntrophotaleaceae</taxon>
        <taxon>Syntrophotalea</taxon>
    </lineage>
</organism>
<dbReference type="eggNOG" id="COG3829">
    <property type="taxonomic scope" value="Bacteria"/>
</dbReference>